<dbReference type="AlphaFoldDB" id="A0AAV3X958"/>
<dbReference type="EMBL" id="BLAY01000035">
    <property type="protein sequence ID" value="GET37881.1"/>
    <property type="molecule type" value="Genomic_DNA"/>
</dbReference>
<comment type="caution">
    <text evidence="3">The sequence shown here is derived from an EMBL/GenBank/DDBJ whole genome shotgun (WGS) entry which is preliminary data.</text>
</comment>
<keyword evidence="2" id="KW-0812">Transmembrane</keyword>
<protein>
    <recommendedName>
        <fullName evidence="5">NERD domain-containing protein</fullName>
    </recommendedName>
</protein>
<dbReference type="InterPro" id="IPR011856">
    <property type="entry name" value="tRNA_endonuc-like_dom_sf"/>
</dbReference>
<gene>
    <name evidence="3" type="ORF">MiSe_26350</name>
</gene>
<name>A0AAV3X958_9CYAN</name>
<evidence type="ECO:0000256" key="2">
    <source>
        <dbReference type="SAM" id="Phobius"/>
    </source>
</evidence>
<keyword evidence="4" id="KW-1185">Reference proteome</keyword>
<keyword evidence="2" id="KW-0472">Membrane</keyword>
<reference evidence="3" key="1">
    <citation type="submission" date="2019-10" db="EMBL/GenBank/DDBJ databases">
        <title>Draft genome sequece of Microseira wollei NIES-4236.</title>
        <authorList>
            <person name="Yamaguchi H."/>
            <person name="Suzuki S."/>
            <person name="Kawachi M."/>
        </authorList>
    </citation>
    <scope>NUCLEOTIDE SEQUENCE</scope>
    <source>
        <strain evidence="3">NIES-4236</strain>
    </source>
</reference>
<sequence>MSNQQWLIDGFLVSFSTLIVGGTTLVIAASDARVVLAGSIAGASTGVAILARREYQYREEQLELKQVVNYLAKLEQLMVSVKGQIDQLPSQSPSLVNQSPQAKQSPVSENGSLEADLTITPPLEIISEQNSDSVTEVIAWLNARHFHVESYRQSQEVDAIFNELAIFMGERYSSIKPFYKQIKYHLQFGTRVRLNLSEKSKEQINNCIHFGKLLKNSSFLSEYHYSSYQKVIFATPQRMGDMINFFNGGWFERFVYQQLCDLLSSHGLQYQCLINPRGVFANTDDFELDLLFLVKSQPLWIECKSGDEYNSYLPKYSSHRQKLGVPASLAFLVILDIPDSQAKNYGNIWNITVVNQNNLISAIAAALGLSESQETQQFNQPVVITPGSLLTFLNKKYLRPLPEYRQSVIRELIDLLIDPERPINLSQFEVILAEKLAEPLGISKSKLHDILNAVLRSDCLLNDSGEIVSSFAEPISTLVSSELLVLDKKCIESYAFAILAANPNHFENIDNVSEFEQTVGGDVPNLETIEQLKSKALNQS</sequence>
<dbReference type="SUPFAM" id="SSF52980">
    <property type="entry name" value="Restriction endonuclease-like"/>
    <property type="match status" value="1"/>
</dbReference>
<dbReference type="Gene3D" id="3.40.1350.10">
    <property type="match status" value="1"/>
</dbReference>
<keyword evidence="2" id="KW-1133">Transmembrane helix</keyword>
<proteinExistence type="predicted"/>
<feature type="compositionally biased region" description="Polar residues" evidence="1">
    <location>
        <begin position="90"/>
        <end position="111"/>
    </location>
</feature>
<evidence type="ECO:0000313" key="3">
    <source>
        <dbReference type="EMBL" id="GET37881.1"/>
    </source>
</evidence>
<dbReference type="InterPro" id="IPR011335">
    <property type="entry name" value="Restrct_endonuc-II-like"/>
</dbReference>
<organism evidence="3 4">
    <name type="scientific">Microseira wollei NIES-4236</name>
    <dbReference type="NCBI Taxonomy" id="2530354"/>
    <lineage>
        <taxon>Bacteria</taxon>
        <taxon>Bacillati</taxon>
        <taxon>Cyanobacteriota</taxon>
        <taxon>Cyanophyceae</taxon>
        <taxon>Oscillatoriophycideae</taxon>
        <taxon>Aerosakkonematales</taxon>
        <taxon>Aerosakkonemataceae</taxon>
        <taxon>Microseira</taxon>
    </lineage>
</organism>
<dbReference type="GO" id="GO:0003676">
    <property type="term" value="F:nucleic acid binding"/>
    <property type="evidence" value="ECO:0007669"/>
    <property type="project" value="InterPro"/>
</dbReference>
<evidence type="ECO:0008006" key="5">
    <source>
        <dbReference type="Google" id="ProtNLM"/>
    </source>
</evidence>
<dbReference type="RefSeq" id="WP_226580113.1">
    <property type="nucleotide sequence ID" value="NZ_BLAY01000035.1"/>
</dbReference>
<feature type="region of interest" description="Disordered" evidence="1">
    <location>
        <begin position="90"/>
        <end position="112"/>
    </location>
</feature>
<evidence type="ECO:0000313" key="4">
    <source>
        <dbReference type="Proteomes" id="UP001050975"/>
    </source>
</evidence>
<evidence type="ECO:0000256" key="1">
    <source>
        <dbReference type="SAM" id="MobiDB-lite"/>
    </source>
</evidence>
<accession>A0AAV3X958</accession>
<feature type="transmembrane region" description="Helical" evidence="2">
    <location>
        <begin position="7"/>
        <end position="28"/>
    </location>
</feature>
<dbReference type="Proteomes" id="UP001050975">
    <property type="component" value="Unassembled WGS sequence"/>
</dbReference>